<dbReference type="Proteomes" id="UP000887580">
    <property type="component" value="Unplaced"/>
</dbReference>
<organism evidence="1 2">
    <name type="scientific">Panagrolaimus sp. PS1159</name>
    <dbReference type="NCBI Taxonomy" id="55785"/>
    <lineage>
        <taxon>Eukaryota</taxon>
        <taxon>Metazoa</taxon>
        <taxon>Ecdysozoa</taxon>
        <taxon>Nematoda</taxon>
        <taxon>Chromadorea</taxon>
        <taxon>Rhabditida</taxon>
        <taxon>Tylenchina</taxon>
        <taxon>Panagrolaimomorpha</taxon>
        <taxon>Panagrolaimoidea</taxon>
        <taxon>Panagrolaimidae</taxon>
        <taxon>Panagrolaimus</taxon>
    </lineage>
</organism>
<reference evidence="2" key="1">
    <citation type="submission" date="2022-11" db="UniProtKB">
        <authorList>
            <consortium name="WormBaseParasite"/>
        </authorList>
    </citation>
    <scope>IDENTIFICATION</scope>
</reference>
<dbReference type="WBParaSite" id="PS1159_v2.g19317.t1">
    <property type="protein sequence ID" value="PS1159_v2.g19317.t1"/>
    <property type="gene ID" value="PS1159_v2.g19317"/>
</dbReference>
<evidence type="ECO:0000313" key="2">
    <source>
        <dbReference type="WBParaSite" id="PS1159_v2.g19317.t1"/>
    </source>
</evidence>
<sequence length="122" mass="13789">MIPASVRASTSLIQKQCFMLRLIGTNATSPETSTKSPMITQNPKFPEAPDPLSCCGSGCVKCVWIQYADEVGEYFSKKENNSKSQNFMDKYNAVKEEMEKNVQDENLRAYLLMEIKAKFSKM</sequence>
<proteinExistence type="predicted"/>
<name>A0AC35FNJ9_9BILA</name>
<accession>A0AC35FNJ9</accession>
<evidence type="ECO:0000313" key="1">
    <source>
        <dbReference type="Proteomes" id="UP000887580"/>
    </source>
</evidence>
<protein>
    <submittedName>
        <fullName evidence="2">Oxidoreductase-like domain-containing protein</fullName>
    </submittedName>
</protein>